<dbReference type="Proteomes" id="UP000236262">
    <property type="component" value="Unassembled WGS sequence"/>
</dbReference>
<dbReference type="OrthoDB" id="9773938at2"/>
<dbReference type="Gene3D" id="2.130.10.10">
    <property type="entry name" value="YVTN repeat-like/Quinoprotein amine dehydrogenase"/>
    <property type="match status" value="1"/>
</dbReference>
<keyword evidence="5" id="KW-1185">Reference proteome</keyword>
<dbReference type="AlphaFoldDB" id="A0A3G6RN08"/>
<gene>
    <name evidence="3" type="ORF">C1637_19075</name>
    <name evidence="2" type="ORF">EG342_24585</name>
</gene>
<dbReference type="InterPro" id="IPR031815">
    <property type="entry name" value="DUF5074"/>
</dbReference>
<evidence type="ECO:0000313" key="4">
    <source>
        <dbReference type="Proteomes" id="UP000236262"/>
    </source>
</evidence>
<dbReference type="Proteomes" id="UP000279972">
    <property type="component" value="Chromosome"/>
</dbReference>
<reference evidence="3 4" key="1">
    <citation type="submission" date="2018-01" db="EMBL/GenBank/DDBJ databases">
        <title>Draft genome sequences of Chryseobacterium lactis NCTC11390, Chryseobacterium oncorhynchi 701B-08, and Chryseobacterium viscerum 687B-08.</title>
        <authorList>
            <person name="Jeong J.-J."/>
            <person name="Lee Y.J."/>
            <person name="Park B."/>
            <person name="Choi I.-G."/>
            <person name="Kim K.D."/>
        </authorList>
    </citation>
    <scope>NUCLEOTIDE SEQUENCE [LARGE SCALE GENOMIC DNA]</scope>
    <source>
        <strain evidence="3 4">NCTC11390</strain>
    </source>
</reference>
<evidence type="ECO:0000313" key="5">
    <source>
        <dbReference type="Proteomes" id="UP000279972"/>
    </source>
</evidence>
<keyword evidence="1" id="KW-0732">Signal</keyword>
<dbReference type="EMBL" id="CP033924">
    <property type="protein sequence ID" value="AZA84885.1"/>
    <property type="molecule type" value="Genomic_DNA"/>
</dbReference>
<dbReference type="InterPro" id="IPR015943">
    <property type="entry name" value="WD40/YVTN_repeat-like_dom_sf"/>
</dbReference>
<dbReference type="Pfam" id="PF16819">
    <property type="entry name" value="DUF5074"/>
    <property type="match status" value="1"/>
</dbReference>
<organism evidence="3 4">
    <name type="scientific">Chryseobacterium lactis</name>
    <dbReference type="NCBI Taxonomy" id="1241981"/>
    <lineage>
        <taxon>Bacteria</taxon>
        <taxon>Pseudomonadati</taxon>
        <taxon>Bacteroidota</taxon>
        <taxon>Flavobacteriia</taxon>
        <taxon>Flavobacteriales</taxon>
        <taxon>Weeksellaceae</taxon>
        <taxon>Chryseobacterium group</taxon>
        <taxon>Chryseobacterium</taxon>
    </lineage>
</organism>
<evidence type="ECO:0008006" key="6">
    <source>
        <dbReference type="Google" id="ProtNLM"/>
    </source>
</evidence>
<accession>A0A3G6RN08</accession>
<feature type="chain" id="PRO_5044593867" description="DUF5074 domain-containing protein" evidence="1">
    <location>
        <begin position="23"/>
        <end position="353"/>
    </location>
</feature>
<dbReference type="SUPFAM" id="SSF63825">
    <property type="entry name" value="YWTD domain"/>
    <property type="match status" value="1"/>
</dbReference>
<dbReference type="RefSeq" id="WP_103293252.1">
    <property type="nucleotide sequence ID" value="NZ_CP033924.1"/>
</dbReference>
<reference evidence="2 5" key="2">
    <citation type="submission" date="2018-11" db="EMBL/GenBank/DDBJ databases">
        <title>Proposal to divide the Flavobacteriaceae and reorganize its genera based on Amino Acid Identity values calculated from whole genome sequences.</title>
        <authorList>
            <person name="Nicholson A.C."/>
            <person name="Gulvik C.A."/>
            <person name="Whitney A.M."/>
            <person name="Humrighouse B.W."/>
            <person name="Bell M."/>
            <person name="Holmes B."/>
            <person name="Steigerwalt A.G."/>
            <person name="Villarma A."/>
            <person name="Sheth M."/>
            <person name="Batra D."/>
            <person name="Pryor J."/>
            <person name="Bernardet J.-F."/>
            <person name="Hugo C."/>
            <person name="Kampfer P."/>
            <person name="Newman J."/>
            <person name="McQuiston J.R."/>
        </authorList>
    </citation>
    <scope>NUCLEOTIDE SEQUENCE [LARGE SCALE GENOMIC DNA]</scope>
    <source>
        <strain evidence="2 5">KC_1864</strain>
    </source>
</reference>
<dbReference type="KEGG" id="clac:EG342_24585"/>
<name>A0A3G6RN08_CHRLC</name>
<sequence>MNIRKILPLAFASMLLFNVSCSSDSSEMITMPTTLENGVLISNEGGFTTPTADVSFVSNNLSYGFNKVYSTANNEQLGKVLQTIGFNGSNAYLVSNIPNKIDIVNRYTFKKQTTVTTNLDGARGIAFSGNQYYVTNNNFDTGKRKLNVYNVADNSFVKSIDFTNAAEKVVEAAGKIVVQTDGIGYDASWNPIPTGYTVTVVNPSSNTVSQVINLPTNGIIRDLISYQGNAYALASDNTNSYIYKLNTADGTYTTTTLTAIPKVQKLRAADNKFYFITDTNKIYGMTIGTTTLPTVPIVTATGNVYGFDVIDGKIFASDASFTADSKVNIYNATSGTLLLNFTAGIGTNGFYKN</sequence>
<evidence type="ECO:0000313" key="2">
    <source>
        <dbReference type="EMBL" id="AZA84885.1"/>
    </source>
</evidence>
<evidence type="ECO:0000313" key="3">
    <source>
        <dbReference type="EMBL" id="PNW12256.1"/>
    </source>
</evidence>
<proteinExistence type="predicted"/>
<dbReference type="EMBL" id="PPEH01000008">
    <property type="protein sequence ID" value="PNW12256.1"/>
    <property type="molecule type" value="Genomic_DNA"/>
</dbReference>
<evidence type="ECO:0000256" key="1">
    <source>
        <dbReference type="SAM" id="SignalP"/>
    </source>
</evidence>
<feature type="signal peptide" evidence="1">
    <location>
        <begin position="1"/>
        <end position="22"/>
    </location>
</feature>
<protein>
    <recommendedName>
        <fullName evidence="6">DUF5074 domain-containing protein</fullName>
    </recommendedName>
</protein>